<feature type="compositionally biased region" description="Polar residues" evidence="3">
    <location>
        <begin position="429"/>
        <end position="448"/>
    </location>
</feature>
<feature type="compositionally biased region" description="Pro residues" evidence="3">
    <location>
        <begin position="374"/>
        <end position="383"/>
    </location>
</feature>
<dbReference type="PANTHER" id="PTHR23003">
    <property type="entry name" value="RNA RECOGNITION MOTIF RRM DOMAIN CONTAINING PROTEIN"/>
    <property type="match status" value="1"/>
</dbReference>
<sequence>MAESATQETSGLHGLNNITSPAPIEPIADNDYDLDSDKAPPITQVRQLFIGNLPFRVRWQDVKDLFRRAGPVLRADVALSYDNRSKGHGTVLFSKVEDAQRAIDMLHNYRWHGRVLEVREDRGYVERKTSLSESTTDPAQPDHDHEAELILPSPDQGVTHLGRQLFVGNLPFAAQWQDIKDLFRPAGKVIRADVAQDFDGRSRGFGTVLFATPEDADNAVEWFDGYDYQGRRLRVHHDKFAANGSHILQRRQMYPPIQPKYTTLEFSDVPDANVLESLKQTYGNAANPMYAVPVHTPSYLNFAPLDRPMPHPKPGSTDVSQVNNNSYYPPPSAGQLPYDFMPPYPPPTGYYPSPQQNPPTPSSSYPPVFDHPPSSTPSHPPPLQDHAVLSSGSSASPFFLPPDASSPSSHMSPSGQPPMLTSAYPPSWMMQTHHLQSSPQTGPPQSYQEKQEASLPGLYPYELYQGKEHSITAMVDGMQRMGLTDPSAGLNDRNDADRLHHLSGGHSQEYLPSPHSGTPSHPGSTSHPGSNSGVWNFQL</sequence>
<proteinExistence type="predicted"/>
<dbReference type="InterPro" id="IPR035979">
    <property type="entry name" value="RBD_domain_sf"/>
</dbReference>
<dbReference type="InterPro" id="IPR050374">
    <property type="entry name" value="RRT5_SRSF_SR"/>
</dbReference>
<dbReference type="GO" id="GO:0003729">
    <property type="term" value="F:mRNA binding"/>
    <property type="evidence" value="ECO:0007669"/>
    <property type="project" value="TreeGrafter"/>
</dbReference>
<dbReference type="PROSITE" id="PS50102">
    <property type="entry name" value="RRM"/>
    <property type="match status" value="2"/>
</dbReference>
<feature type="compositionally biased region" description="Low complexity" evidence="3">
    <location>
        <begin position="512"/>
        <end position="530"/>
    </location>
</feature>
<feature type="region of interest" description="Disordered" evidence="3">
    <location>
        <begin position="483"/>
        <end position="539"/>
    </location>
</feature>
<dbReference type="Proteomes" id="UP000242146">
    <property type="component" value="Unassembled WGS sequence"/>
</dbReference>
<dbReference type="STRING" id="101127.A0A1X2GXQ7"/>
<name>A0A1X2GXQ7_9FUNG</name>
<feature type="compositionally biased region" description="Polar residues" evidence="3">
    <location>
        <begin position="317"/>
        <end position="327"/>
    </location>
</feature>
<dbReference type="Gene3D" id="3.30.70.330">
    <property type="match status" value="2"/>
</dbReference>
<reference evidence="5 6" key="1">
    <citation type="submission" date="2016-07" db="EMBL/GenBank/DDBJ databases">
        <title>Pervasive Adenine N6-methylation of Active Genes in Fungi.</title>
        <authorList>
            <consortium name="DOE Joint Genome Institute"/>
            <person name="Mondo S.J."/>
            <person name="Dannebaum R.O."/>
            <person name="Kuo R.C."/>
            <person name="Labutti K."/>
            <person name="Haridas S."/>
            <person name="Kuo A."/>
            <person name="Salamov A."/>
            <person name="Ahrendt S.R."/>
            <person name="Lipzen A."/>
            <person name="Sullivan W."/>
            <person name="Andreopoulos W.B."/>
            <person name="Clum A."/>
            <person name="Lindquist E."/>
            <person name="Daum C."/>
            <person name="Ramamoorthy G.K."/>
            <person name="Gryganskyi A."/>
            <person name="Culley D."/>
            <person name="Magnuson J.K."/>
            <person name="James T.Y."/>
            <person name="O'Malley M.A."/>
            <person name="Stajich J.E."/>
            <person name="Spatafora J.W."/>
            <person name="Visel A."/>
            <person name="Grigoriev I.V."/>
        </authorList>
    </citation>
    <scope>NUCLEOTIDE SEQUENCE [LARGE SCALE GENOMIC DNA]</scope>
    <source>
        <strain evidence="5 6">NRRL 3301</strain>
    </source>
</reference>
<feature type="compositionally biased region" description="Polar residues" evidence="3">
    <location>
        <begin position="1"/>
        <end position="20"/>
    </location>
</feature>
<dbReference type="SUPFAM" id="SSF54928">
    <property type="entry name" value="RNA-binding domain, RBD"/>
    <property type="match status" value="2"/>
</dbReference>
<dbReference type="Pfam" id="PF00076">
    <property type="entry name" value="RRM_1"/>
    <property type="match status" value="2"/>
</dbReference>
<feature type="domain" description="RRM" evidence="4">
    <location>
        <begin position="163"/>
        <end position="240"/>
    </location>
</feature>
<dbReference type="InterPro" id="IPR000504">
    <property type="entry name" value="RRM_dom"/>
</dbReference>
<feature type="compositionally biased region" description="Pro residues" evidence="3">
    <location>
        <begin position="340"/>
        <end position="361"/>
    </location>
</feature>
<keyword evidence="6" id="KW-1185">Reference proteome</keyword>
<dbReference type="GO" id="GO:0005737">
    <property type="term" value="C:cytoplasm"/>
    <property type="evidence" value="ECO:0007669"/>
    <property type="project" value="TreeGrafter"/>
</dbReference>
<dbReference type="PANTHER" id="PTHR23003:SF64">
    <property type="entry name" value="RRM DOMAIN-CONTAINING PROTEIN"/>
    <property type="match status" value="1"/>
</dbReference>
<dbReference type="AlphaFoldDB" id="A0A1X2GXQ7"/>
<dbReference type="EMBL" id="MCGT01000001">
    <property type="protein sequence ID" value="ORX62868.1"/>
    <property type="molecule type" value="Genomic_DNA"/>
</dbReference>
<dbReference type="InterPro" id="IPR012677">
    <property type="entry name" value="Nucleotide-bd_a/b_plait_sf"/>
</dbReference>
<organism evidence="5 6">
    <name type="scientific">Hesseltinella vesiculosa</name>
    <dbReference type="NCBI Taxonomy" id="101127"/>
    <lineage>
        <taxon>Eukaryota</taxon>
        <taxon>Fungi</taxon>
        <taxon>Fungi incertae sedis</taxon>
        <taxon>Mucoromycota</taxon>
        <taxon>Mucoromycotina</taxon>
        <taxon>Mucoromycetes</taxon>
        <taxon>Mucorales</taxon>
        <taxon>Cunninghamellaceae</taxon>
        <taxon>Hesseltinella</taxon>
    </lineage>
</organism>
<feature type="region of interest" description="Disordered" evidence="3">
    <location>
        <begin position="305"/>
        <end position="452"/>
    </location>
</feature>
<protein>
    <recommendedName>
        <fullName evidence="4">RRM domain-containing protein</fullName>
    </recommendedName>
</protein>
<feature type="domain" description="RRM" evidence="4">
    <location>
        <begin position="46"/>
        <end position="123"/>
    </location>
</feature>
<dbReference type="GO" id="GO:0005634">
    <property type="term" value="C:nucleus"/>
    <property type="evidence" value="ECO:0007669"/>
    <property type="project" value="TreeGrafter"/>
</dbReference>
<accession>A0A1X2GXQ7</accession>
<evidence type="ECO:0000256" key="3">
    <source>
        <dbReference type="SAM" id="MobiDB-lite"/>
    </source>
</evidence>
<evidence type="ECO:0000259" key="4">
    <source>
        <dbReference type="PROSITE" id="PS50102"/>
    </source>
</evidence>
<evidence type="ECO:0000256" key="1">
    <source>
        <dbReference type="ARBA" id="ARBA00022884"/>
    </source>
</evidence>
<comment type="caution">
    <text evidence="5">The sequence shown here is derived from an EMBL/GenBank/DDBJ whole genome shotgun (WGS) entry which is preliminary data.</text>
</comment>
<keyword evidence="1 2" id="KW-0694">RNA-binding</keyword>
<dbReference type="OrthoDB" id="1049195at2759"/>
<evidence type="ECO:0000313" key="5">
    <source>
        <dbReference type="EMBL" id="ORX62868.1"/>
    </source>
</evidence>
<gene>
    <name evidence="5" type="ORF">DM01DRAFT_1314514</name>
</gene>
<dbReference type="FunFam" id="3.30.70.330:FF:000145">
    <property type="entry name" value="Putative RNP domain-containing protein"/>
    <property type="match status" value="2"/>
</dbReference>
<dbReference type="GO" id="GO:1990904">
    <property type="term" value="C:ribonucleoprotein complex"/>
    <property type="evidence" value="ECO:0007669"/>
    <property type="project" value="TreeGrafter"/>
</dbReference>
<evidence type="ECO:0000313" key="6">
    <source>
        <dbReference type="Proteomes" id="UP000242146"/>
    </source>
</evidence>
<feature type="compositionally biased region" description="Low complexity" evidence="3">
    <location>
        <begin position="362"/>
        <end position="373"/>
    </location>
</feature>
<feature type="region of interest" description="Disordered" evidence="3">
    <location>
        <begin position="1"/>
        <end position="33"/>
    </location>
</feature>
<evidence type="ECO:0000256" key="2">
    <source>
        <dbReference type="PROSITE-ProRule" id="PRU00176"/>
    </source>
</evidence>
<feature type="compositionally biased region" description="Low complexity" evidence="3">
    <location>
        <begin position="401"/>
        <end position="418"/>
    </location>
</feature>
<dbReference type="SMART" id="SM00360">
    <property type="entry name" value="RRM"/>
    <property type="match status" value="2"/>
</dbReference>